<dbReference type="EMBL" id="JBJUIK010000009">
    <property type="protein sequence ID" value="KAL3518211.1"/>
    <property type="molecule type" value="Genomic_DNA"/>
</dbReference>
<evidence type="ECO:0000256" key="1">
    <source>
        <dbReference type="SAM" id="MobiDB-lite"/>
    </source>
</evidence>
<feature type="region of interest" description="Disordered" evidence="1">
    <location>
        <begin position="87"/>
        <end position="108"/>
    </location>
</feature>
<evidence type="ECO:0000313" key="3">
    <source>
        <dbReference type="Proteomes" id="UP001630127"/>
    </source>
</evidence>
<proteinExistence type="predicted"/>
<dbReference type="Proteomes" id="UP001630127">
    <property type="component" value="Unassembled WGS sequence"/>
</dbReference>
<organism evidence="2 3">
    <name type="scientific">Cinchona calisaya</name>
    <dbReference type="NCBI Taxonomy" id="153742"/>
    <lineage>
        <taxon>Eukaryota</taxon>
        <taxon>Viridiplantae</taxon>
        <taxon>Streptophyta</taxon>
        <taxon>Embryophyta</taxon>
        <taxon>Tracheophyta</taxon>
        <taxon>Spermatophyta</taxon>
        <taxon>Magnoliopsida</taxon>
        <taxon>eudicotyledons</taxon>
        <taxon>Gunneridae</taxon>
        <taxon>Pentapetalae</taxon>
        <taxon>asterids</taxon>
        <taxon>lamiids</taxon>
        <taxon>Gentianales</taxon>
        <taxon>Rubiaceae</taxon>
        <taxon>Cinchonoideae</taxon>
        <taxon>Cinchoneae</taxon>
        <taxon>Cinchona</taxon>
    </lineage>
</organism>
<accession>A0ABD2ZFG7</accession>
<sequence>MSPHFYPQLKNKIAFIMLVLNMKISEFLYHLLFLWLLLAVFRHHFTFGSNVQAAKPVDLKINPAEYNSRSTTRHILSTLVHEQVNEKKTHKALSGPNPVGNHCPPSRQ</sequence>
<comment type="caution">
    <text evidence="2">The sequence shown here is derived from an EMBL/GenBank/DDBJ whole genome shotgun (WGS) entry which is preliminary data.</text>
</comment>
<protein>
    <submittedName>
        <fullName evidence="2">Uncharacterized protein</fullName>
    </submittedName>
</protein>
<gene>
    <name evidence="2" type="ORF">ACH5RR_020800</name>
</gene>
<dbReference type="AlphaFoldDB" id="A0ABD2ZFG7"/>
<reference evidence="2 3" key="1">
    <citation type="submission" date="2024-11" db="EMBL/GenBank/DDBJ databases">
        <title>A near-complete genome assembly of Cinchona calisaya.</title>
        <authorList>
            <person name="Lian D.C."/>
            <person name="Zhao X.W."/>
            <person name="Wei L."/>
        </authorList>
    </citation>
    <scope>NUCLEOTIDE SEQUENCE [LARGE SCALE GENOMIC DNA]</scope>
    <source>
        <tissue evidence="2">Nenye</tissue>
    </source>
</reference>
<keyword evidence="3" id="KW-1185">Reference proteome</keyword>
<evidence type="ECO:0000313" key="2">
    <source>
        <dbReference type="EMBL" id="KAL3518211.1"/>
    </source>
</evidence>
<name>A0ABD2ZFG7_9GENT</name>